<protein>
    <submittedName>
        <fullName evidence="1">Uncharacterized protein</fullName>
    </submittedName>
</protein>
<reference evidence="2" key="1">
    <citation type="submission" date="2017-09" db="EMBL/GenBank/DDBJ databases">
        <title>Depth-based differentiation of microbial function through sediment-hosted aquifers and enrichment of novel symbionts in the deep terrestrial subsurface.</title>
        <authorList>
            <person name="Probst A.J."/>
            <person name="Ladd B."/>
            <person name="Jarett J.K."/>
            <person name="Geller-Mcgrath D.E."/>
            <person name="Sieber C.M.K."/>
            <person name="Emerson J.B."/>
            <person name="Anantharaman K."/>
            <person name="Thomas B.C."/>
            <person name="Malmstrom R."/>
            <person name="Stieglmeier M."/>
            <person name="Klingl A."/>
            <person name="Woyke T."/>
            <person name="Ryan C.M."/>
            <person name="Banfield J.F."/>
        </authorList>
    </citation>
    <scope>NUCLEOTIDE SEQUENCE [LARGE SCALE GENOMIC DNA]</scope>
</reference>
<evidence type="ECO:0000313" key="1">
    <source>
        <dbReference type="EMBL" id="PIS18287.1"/>
    </source>
</evidence>
<comment type="caution">
    <text evidence="1">The sequence shown here is derived from an EMBL/GenBank/DDBJ whole genome shotgun (WGS) entry which is preliminary data.</text>
</comment>
<gene>
    <name evidence="1" type="ORF">COT54_00075</name>
</gene>
<organism evidence="1 2">
    <name type="scientific">Candidatus Collierbacteria bacterium CG09_land_8_20_14_0_10_46_12</name>
    <dbReference type="NCBI Taxonomy" id="1974533"/>
    <lineage>
        <taxon>Bacteria</taxon>
        <taxon>Candidatus Collieribacteriota</taxon>
    </lineage>
</organism>
<evidence type="ECO:0000313" key="2">
    <source>
        <dbReference type="Proteomes" id="UP000229574"/>
    </source>
</evidence>
<name>A0A2H0X081_9BACT</name>
<dbReference type="AlphaFoldDB" id="A0A2H0X081"/>
<accession>A0A2H0X081</accession>
<proteinExistence type="predicted"/>
<dbReference type="Proteomes" id="UP000229574">
    <property type="component" value="Unassembled WGS sequence"/>
</dbReference>
<sequence length="108" mass="11920">MDKRFWLKVAQAFAEKTGMEMTDFWLETNAGGANTQNNPTGEDYAVAHGAQVFGWGAHGSVCGGQPGVSDDDSKAILLEKIQEKKLKFPGNKHYGIFLTEEKVEIWEA</sequence>
<dbReference type="EMBL" id="PEYY01000003">
    <property type="protein sequence ID" value="PIS18287.1"/>
    <property type="molecule type" value="Genomic_DNA"/>
</dbReference>